<dbReference type="AlphaFoldDB" id="A0A3R8LPQ5"/>
<reference evidence="2 3" key="1">
    <citation type="submission" date="2018-11" db="EMBL/GenBank/DDBJ databases">
        <title>Genome sequencing of Lautropia sp. KCOM 2505 (= ChDC F240).</title>
        <authorList>
            <person name="Kook J.-K."/>
            <person name="Park S.-N."/>
            <person name="Lim Y.K."/>
        </authorList>
    </citation>
    <scope>NUCLEOTIDE SEQUENCE [LARGE SCALE GENOMIC DNA]</scope>
    <source>
        <strain evidence="2 3">KCOM 2505</strain>
    </source>
</reference>
<dbReference type="OrthoDB" id="9905125at2"/>
<proteinExistence type="predicted"/>
<feature type="region of interest" description="Disordered" evidence="1">
    <location>
        <begin position="70"/>
        <end position="132"/>
    </location>
</feature>
<protein>
    <submittedName>
        <fullName evidence="2">Uncharacterized protein</fullName>
    </submittedName>
</protein>
<sequence length="132" mass="14246">MSRLSIIILLLLVPVAIALLSQQITRTVPPPRLSGGIIEVRLRDTDDMSGHGADAVTEIGLPDSYIPRTIKHKYDMGPGDEARRVDGARSKGADGLHQDGIHDERQNGVRECGMGPETEAGEPHGHQRQGTP</sequence>
<name>A0A3R8LPQ5_9BURK</name>
<evidence type="ECO:0000313" key="2">
    <source>
        <dbReference type="EMBL" id="RRN45503.1"/>
    </source>
</evidence>
<accession>A0A3R8LPQ5</accession>
<dbReference type="Proteomes" id="UP000270261">
    <property type="component" value="Unassembled WGS sequence"/>
</dbReference>
<evidence type="ECO:0000256" key="1">
    <source>
        <dbReference type="SAM" id="MobiDB-lite"/>
    </source>
</evidence>
<feature type="compositionally biased region" description="Basic and acidic residues" evidence="1">
    <location>
        <begin position="72"/>
        <end position="108"/>
    </location>
</feature>
<evidence type="ECO:0000313" key="3">
    <source>
        <dbReference type="Proteomes" id="UP000270261"/>
    </source>
</evidence>
<gene>
    <name evidence="2" type="ORF">EHV23_04750</name>
</gene>
<organism evidence="2 3">
    <name type="scientific">Lautropia dentalis</name>
    <dbReference type="NCBI Taxonomy" id="2490857"/>
    <lineage>
        <taxon>Bacteria</taxon>
        <taxon>Pseudomonadati</taxon>
        <taxon>Pseudomonadota</taxon>
        <taxon>Betaproteobacteria</taxon>
        <taxon>Burkholderiales</taxon>
        <taxon>Burkholderiaceae</taxon>
        <taxon>Lautropia</taxon>
    </lineage>
</organism>
<comment type="caution">
    <text evidence="2">The sequence shown here is derived from an EMBL/GenBank/DDBJ whole genome shotgun (WGS) entry which is preliminary data.</text>
</comment>
<dbReference type="RefSeq" id="WP_125094932.1">
    <property type="nucleotide sequence ID" value="NZ_RRUE01000001.1"/>
</dbReference>
<keyword evidence="3" id="KW-1185">Reference proteome</keyword>
<dbReference type="EMBL" id="RRUE01000001">
    <property type="protein sequence ID" value="RRN45503.1"/>
    <property type="molecule type" value="Genomic_DNA"/>
</dbReference>